<dbReference type="EMBL" id="JAHRHY010000002">
    <property type="protein sequence ID" value="KAG9071945.1"/>
    <property type="molecule type" value="Genomic_DNA"/>
</dbReference>
<dbReference type="InterPro" id="IPR008862">
    <property type="entry name" value="Tcp11"/>
</dbReference>
<evidence type="ECO:0000313" key="4">
    <source>
        <dbReference type="Proteomes" id="UP000707451"/>
    </source>
</evidence>
<organism evidence="3 4">
    <name type="scientific">Linnemannia hyalina</name>
    <dbReference type="NCBI Taxonomy" id="64524"/>
    <lineage>
        <taxon>Eukaryota</taxon>
        <taxon>Fungi</taxon>
        <taxon>Fungi incertae sedis</taxon>
        <taxon>Mucoromycota</taxon>
        <taxon>Mortierellomycotina</taxon>
        <taxon>Mortierellomycetes</taxon>
        <taxon>Mortierellales</taxon>
        <taxon>Mortierellaceae</taxon>
        <taxon>Linnemannia</taxon>
    </lineage>
</organism>
<evidence type="ECO:0000313" key="3">
    <source>
        <dbReference type="EMBL" id="KAG9071945.1"/>
    </source>
</evidence>
<dbReference type="GO" id="GO:0010737">
    <property type="term" value="P:protein kinase A signaling"/>
    <property type="evidence" value="ECO:0007669"/>
    <property type="project" value="TreeGrafter"/>
</dbReference>
<name>A0A9P7Y2V6_9FUNG</name>
<dbReference type="Proteomes" id="UP000707451">
    <property type="component" value="Unassembled WGS sequence"/>
</dbReference>
<feature type="compositionally biased region" description="Polar residues" evidence="2">
    <location>
        <begin position="9"/>
        <end position="19"/>
    </location>
</feature>
<proteinExistence type="inferred from homology"/>
<evidence type="ECO:0000256" key="2">
    <source>
        <dbReference type="SAM" id="MobiDB-lite"/>
    </source>
</evidence>
<dbReference type="Pfam" id="PF05794">
    <property type="entry name" value="Tcp11"/>
    <property type="match status" value="1"/>
</dbReference>
<feature type="region of interest" description="Disordered" evidence="2">
    <location>
        <begin position="851"/>
        <end position="907"/>
    </location>
</feature>
<feature type="compositionally biased region" description="Low complexity" evidence="2">
    <location>
        <begin position="221"/>
        <end position="248"/>
    </location>
</feature>
<feature type="compositionally biased region" description="Low complexity" evidence="2">
    <location>
        <begin position="587"/>
        <end position="611"/>
    </location>
</feature>
<feature type="compositionally biased region" description="Low complexity" evidence="2">
    <location>
        <begin position="858"/>
        <end position="882"/>
    </location>
</feature>
<keyword evidence="4" id="KW-1185">Reference proteome</keyword>
<dbReference type="PANTHER" id="PTHR12832:SF11">
    <property type="entry name" value="LD23868P"/>
    <property type="match status" value="1"/>
</dbReference>
<dbReference type="OrthoDB" id="276323at2759"/>
<comment type="caution">
    <text evidence="3">The sequence shown here is derived from an EMBL/GenBank/DDBJ whole genome shotgun (WGS) entry which is preliminary data.</text>
</comment>
<dbReference type="AlphaFoldDB" id="A0A9P7Y2V6"/>
<comment type="similarity">
    <text evidence="1">Belongs to the TCP11 family.</text>
</comment>
<feature type="region of interest" description="Disordered" evidence="2">
    <location>
        <begin position="587"/>
        <end position="613"/>
    </location>
</feature>
<reference evidence="3" key="1">
    <citation type="submission" date="2021-06" db="EMBL/GenBank/DDBJ databases">
        <title>Genome Sequence of Mortierella hyaline Strain SCG-10, a Cold-Adapted, Nitrate-Reducing Fungus Isolated from Soil in Minnesota, USA.</title>
        <authorList>
            <person name="Aldossari N."/>
        </authorList>
    </citation>
    <scope>NUCLEOTIDE SEQUENCE</scope>
    <source>
        <strain evidence="3">SCG-10</strain>
    </source>
</reference>
<feature type="region of interest" description="Disordered" evidence="2">
    <location>
        <begin position="1"/>
        <end position="25"/>
    </location>
</feature>
<dbReference type="PANTHER" id="PTHR12832">
    <property type="entry name" value="TESTIS-SPECIFIC PROTEIN PBS13 T-COMPLEX 11"/>
    <property type="match status" value="1"/>
</dbReference>
<feature type="compositionally biased region" description="Basic and acidic residues" evidence="2">
    <location>
        <begin position="886"/>
        <end position="899"/>
    </location>
</feature>
<evidence type="ECO:0000256" key="1">
    <source>
        <dbReference type="ARBA" id="ARBA00010954"/>
    </source>
</evidence>
<accession>A0A9P7Y2V6</accession>
<protein>
    <recommendedName>
        <fullName evidence="5">Tcp11-domain-containing protein</fullName>
    </recommendedName>
</protein>
<sequence length="907" mass="98261">MASIHSERASLSPTQQQQHAYPAQIEDDSAFESLVESSKALLEALQTWLTADSKHPDTTTPASTKDFTEPTSSSTTAAQEDDTTSLLNFDAAWTSYYNFFEAWKDKDAQRLLKTLLDHAQQIDALWRTVQSDPTARAEWGLRIEEQRRDLRDKARQLAGPDGVARLDEVFADFVSATTPPAPALPSTTTSAGATTIPAITATSDVATEAIRPMETDTKAVAPASQSATTLSSSSSSAPVEPTTTTTLATKKRQRLVSISNSDSAMDVDGQPPTGTHVVQPSTATADAPSANTDDPTSTGEEPQPKKPFKARAPRQPIMPAGFEKQDKWSNLQLIHELALDPNFKIESKRVGGDSTPLGDTEEGTSSSSNVKNIESLESRIRAMATKAYFDKIREDAEQGQLGKWIPPLLTTIREQLLDMVPQESSVARQIRDGFDLEFVQQQVDRKVYDVKGALEGVLGLMAKLCAPVRDPAIRQIQQDLSVITGNPLQQTPQVAASGNRTPSSASSATPKNFVTVLKDILELLEEMLMDLANYRLMVARPSLEKQAIPYEQHAFKTALENGEITLDATTAWLEKSAASLARASAVSTTTSSGSKDQSSSTTPSSSSPSSSAKTNRHYEVYINAVLDLLYSKTPLELSSKEEFPETFVLDQARLSRYQNELQALALIAVMWNISLNVHPPLRDEGQQELKETLFRLMESADTSKETLAEAIIEAKEKTLLLTSRPSSASSTTSTRSIPSAASPTASLLLSADQKSYLLNTIERAISFDSSLYSVLSQRIRKVLESYLLSSPPGLGSKPGVMPEQAELNKVGLGAMAKEIETFAAQIGFLTKYNAKVYQAWYDPLLTKILPSTSRKPRTPAAKTAAKTPTSAPEEATATSTTADKPATPEKEPAEDDKANESASSLPA</sequence>
<feature type="region of interest" description="Disordered" evidence="2">
    <location>
        <begin position="52"/>
        <end position="80"/>
    </location>
</feature>
<feature type="compositionally biased region" description="Polar residues" evidence="2">
    <location>
        <begin position="58"/>
        <end position="78"/>
    </location>
</feature>
<feature type="region of interest" description="Disordered" evidence="2">
    <location>
        <begin position="346"/>
        <end position="369"/>
    </location>
</feature>
<feature type="region of interest" description="Disordered" evidence="2">
    <location>
        <begin position="215"/>
        <end position="316"/>
    </location>
</feature>
<gene>
    <name evidence="3" type="ORF">KI688_006164</name>
</gene>
<evidence type="ECO:0008006" key="5">
    <source>
        <dbReference type="Google" id="ProtNLM"/>
    </source>
</evidence>
<feature type="compositionally biased region" description="Polar residues" evidence="2">
    <location>
        <begin position="272"/>
        <end position="300"/>
    </location>
</feature>